<keyword evidence="2" id="KW-1185">Reference proteome</keyword>
<organism evidence="1 2">
    <name type="scientific">Magnusiomyces paraingens</name>
    <dbReference type="NCBI Taxonomy" id="2606893"/>
    <lineage>
        <taxon>Eukaryota</taxon>
        <taxon>Fungi</taxon>
        <taxon>Dikarya</taxon>
        <taxon>Ascomycota</taxon>
        <taxon>Saccharomycotina</taxon>
        <taxon>Dipodascomycetes</taxon>
        <taxon>Dipodascales</taxon>
        <taxon>Dipodascaceae</taxon>
        <taxon>Magnusiomyces</taxon>
    </lineage>
</organism>
<dbReference type="GeneID" id="43583668"/>
<accession>A0A5E8BYL6</accession>
<name>A0A5E8BYL6_9ASCO</name>
<sequence length="201" mass="22991">MKQLKALAVILQNTQNNELMRLVIDSLPEFKNLQFLSLSGIPKSYVTLVLQSPIINRLLSLVVESHVSSEYYFDHNQTQSLHPLNSGHVKNNLMKLLHCFGTQETPRNLIQQIILQSPRLEALILPGVDAEFLLFIFENLKESLKYLVTHNMSENKVKNLEVPQNVSLWLNTVYEPLKPDFLSKISSKIFSCDELGCQCCH</sequence>
<evidence type="ECO:0000313" key="2">
    <source>
        <dbReference type="Proteomes" id="UP000398389"/>
    </source>
</evidence>
<evidence type="ECO:0000313" key="1">
    <source>
        <dbReference type="EMBL" id="VVT56142.1"/>
    </source>
</evidence>
<proteinExistence type="predicted"/>
<protein>
    <submittedName>
        <fullName evidence="1">Uncharacterized protein</fullName>
    </submittedName>
</protein>
<dbReference type="RefSeq" id="XP_031855459.1">
    <property type="nucleotide sequence ID" value="XM_031999568.1"/>
</dbReference>
<dbReference type="AlphaFoldDB" id="A0A5E8BYL6"/>
<reference evidence="1 2" key="1">
    <citation type="submission" date="2019-09" db="EMBL/GenBank/DDBJ databases">
        <authorList>
            <person name="Brejova B."/>
        </authorList>
    </citation>
    <scope>NUCLEOTIDE SEQUENCE [LARGE SCALE GENOMIC DNA]</scope>
</reference>
<dbReference type="EMBL" id="CABVLU010000004">
    <property type="protein sequence ID" value="VVT56142.1"/>
    <property type="molecule type" value="Genomic_DNA"/>
</dbReference>
<gene>
    <name evidence="1" type="ORF">SAPINGB_P004853</name>
</gene>
<dbReference type="Proteomes" id="UP000398389">
    <property type="component" value="Unassembled WGS sequence"/>
</dbReference>